<keyword evidence="3" id="KW-1185">Reference proteome</keyword>
<accession>A0ABX7QUH8</accession>
<dbReference type="GO" id="GO:0004519">
    <property type="term" value="F:endonuclease activity"/>
    <property type="evidence" value="ECO:0007669"/>
    <property type="project" value="UniProtKB-KW"/>
</dbReference>
<protein>
    <submittedName>
        <fullName evidence="2">DNA endonuclease SmrA</fullName>
    </submittedName>
</protein>
<dbReference type="EMBL" id="CP071503">
    <property type="protein sequence ID" value="QSX35147.1"/>
    <property type="molecule type" value="Genomic_DNA"/>
</dbReference>
<sequence length="196" mass="22250">MHQDDRELFLEEMADVVPIKQDVEQQTALRNGPTEGQLAKKAAAELSEYHQRLTLDLSQIPPLKPDDMLSFKRDGVQEAVFKNFRQGQYQIAAELDIHAMSLRQARDSLLSFLLAQVERGHRCVLVIHGKGHSSKPFPGLMKSCVNYWLAQVDEVMAYHSAQRHHGGYGAVYVMLPKSSAKRVESRELNSRGVRKR</sequence>
<proteinExistence type="predicted"/>
<name>A0ABX7QUH8_9GAMM</name>
<dbReference type="PROSITE" id="PS50828">
    <property type="entry name" value="SMR"/>
    <property type="match status" value="1"/>
</dbReference>
<dbReference type="InterPro" id="IPR047688">
    <property type="entry name" value="Endonuc_SmrA"/>
</dbReference>
<evidence type="ECO:0000259" key="1">
    <source>
        <dbReference type="PROSITE" id="PS50828"/>
    </source>
</evidence>
<dbReference type="RefSeq" id="WP_207356341.1">
    <property type="nucleotide sequence ID" value="NZ_CP071503.1"/>
</dbReference>
<organism evidence="2 3">
    <name type="scientific">Shewanella avicenniae</name>
    <dbReference type="NCBI Taxonomy" id="2814294"/>
    <lineage>
        <taxon>Bacteria</taxon>
        <taxon>Pseudomonadati</taxon>
        <taxon>Pseudomonadota</taxon>
        <taxon>Gammaproteobacteria</taxon>
        <taxon>Alteromonadales</taxon>
        <taxon>Shewanellaceae</taxon>
        <taxon>Shewanella</taxon>
    </lineage>
</organism>
<dbReference type="SMART" id="SM00463">
    <property type="entry name" value="SMR"/>
    <property type="match status" value="1"/>
</dbReference>
<dbReference type="Gene3D" id="3.30.1370.110">
    <property type="match status" value="1"/>
</dbReference>
<dbReference type="InterPro" id="IPR036063">
    <property type="entry name" value="Smr_dom_sf"/>
</dbReference>
<evidence type="ECO:0000313" key="2">
    <source>
        <dbReference type="EMBL" id="QSX35147.1"/>
    </source>
</evidence>
<dbReference type="InterPro" id="IPR002625">
    <property type="entry name" value="Smr_dom"/>
</dbReference>
<dbReference type="PANTHER" id="PTHR35562">
    <property type="entry name" value="DNA ENDONUCLEASE SMRA-RELATED"/>
    <property type="match status" value="1"/>
</dbReference>
<dbReference type="Pfam" id="PF01713">
    <property type="entry name" value="Smr"/>
    <property type="match status" value="1"/>
</dbReference>
<evidence type="ECO:0000313" key="3">
    <source>
        <dbReference type="Proteomes" id="UP000662770"/>
    </source>
</evidence>
<dbReference type="NCBIfam" id="NF033154">
    <property type="entry name" value="endonuc_SmrA"/>
    <property type="match status" value="1"/>
</dbReference>
<dbReference type="Proteomes" id="UP000662770">
    <property type="component" value="Chromosome"/>
</dbReference>
<dbReference type="PANTHER" id="PTHR35562:SF2">
    <property type="entry name" value="DNA ENDONUCLEASE SMRA-RELATED"/>
    <property type="match status" value="1"/>
</dbReference>
<keyword evidence="2" id="KW-0378">Hydrolase</keyword>
<feature type="domain" description="Smr" evidence="1">
    <location>
        <begin position="95"/>
        <end position="176"/>
    </location>
</feature>
<keyword evidence="2" id="KW-0255">Endonuclease</keyword>
<keyword evidence="2" id="KW-0540">Nuclease</keyword>
<reference evidence="2 3" key="1">
    <citation type="submission" date="2021-03" db="EMBL/GenBank/DDBJ databases">
        <title>Novel species identification of genus Shewanella.</title>
        <authorList>
            <person name="Liu G."/>
            <person name="Zhang Q."/>
        </authorList>
    </citation>
    <scope>NUCLEOTIDE SEQUENCE [LARGE SCALE GENOMIC DNA]</scope>
    <source>
        <strain evidence="2 3">FJAT-51800</strain>
    </source>
</reference>
<gene>
    <name evidence="2" type="primary">smrA</name>
    <name evidence="2" type="ORF">JYB87_08070</name>
</gene>
<dbReference type="SUPFAM" id="SSF160443">
    <property type="entry name" value="SMR domain-like"/>
    <property type="match status" value="1"/>
</dbReference>